<name>A0A5N6U163_ASPAV</name>
<evidence type="ECO:0000259" key="2">
    <source>
        <dbReference type="Pfam" id="PF07110"/>
    </source>
</evidence>
<evidence type="ECO:0000313" key="4">
    <source>
        <dbReference type="Proteomes" id="UP000325780"/>
    </source>
</evidence>
<dbReference type="Proteomes" id="UP000325780">
    <property type="component" value="Unassembled WGS sequence"/>
</dbReference>
<protein>
    <submittedName>
        <fullName evidence="3">EthD domain-containing protein</fullName>
    </submittedName>
</protein>
<organism evidence="3 4">
    <name type="scientific">Aspergillus avenaceus</name>
    <dbReference type="NCBI Taxonomy" id="36643"/>
    <lineage>
        <taxon>Eukaryota</taxon>
        <taxon>Fungi</taxon>
        <taxon>Dikarya</taxon>
        <taxon>Ascomycota</taxon>
        <taxon>Pezizomycotina</taxon>
        <taxon>Eurotiomycetes</taxon>
        <taxon>Eurotiomycetidae</taxon>
        <taxon>Eurotiales</taxon>
        <taxon>Aspergillaceae</taxon>
        <taxon>Aspergillus</taxon>
        <taxon>Aspergillus subgen. Circumdati</taxon>
    </lineage>
</organism>
<dbReference type="InterPro" id="IPR011008">
    <property type="entry name" value="Dimeric_a/b-barrel"/>
</dbReference>
<dbReference type="SUPFAM" id="SSF54909">
    <property type="entry name" value="Dimeric alpha+beta barrel"/>
    <property type="match status" value="1"/>
</dbReference>
<evidence type="ECO:0000256" key="1">
    <source>
        <dbReference type="ARBA" id="ARBA00005986"/>
    </source>
</evidence>
<dbReference type="Pfam" id="PF07110">
    <property type="entry name" value="EthD"/>
    <property type="match status" value="1"/>
</dbReference>
<dbReference type="InterPro" id="IPR009799">
    <property type="entry name" value="EthD_dom"/>
</dbReference>
<dbReference type="GO" id="GO:0016491">
    <property type="term" value="F:oxidoreductase activity"/>
    <property type="evidence" value="ECO:0007669"/>
    <property type="project" value="InterPro"/>
</dbReference>
<gene>
    <name evidence="3" type="ORF">BDV25DRAFT_137936</name>
</gene>
<evidence type="ECO:0000313" key="3">
    <source>
        <dbReference type="EMBL" id="KAE8152363.1"/>
    </source>
</evidence>
<comment type="similarity">
    <text evidence="1">Belongs to the tpcK family.</text>
</comment>
<accession>A0A5N6U163</accession>
<dbReference type="EMBL" id="ML742054">
    <property type="protein sequence ID" value="KAE8152363.1"/>
    <property type="molecule type" value="Genomic_DNA"/>
</dbReference>
<keyword evidence="4" id="KW-1185">Reference proteome</keyword>
<reference evidence="3 4" key="1">
    <citation type="submission" date="2019-04" db="EMBL/GenBank/DDBJ databases">
        <title>Friends and foes A comparative genomics study of 23 Aspergillus species from section Flavi.</title>
        <authorList>
            <consortium name="DOE Joint Genome Institute"/>
            <person name="Kjaerbolling I."/>
            <person name="Vesth T."/>
            <person name="Frisvad J.C."/>
            <person name="Nybo J.L."/>
            <person name="Theobald S."/>
            <person name="Kildgaard S."/>
            <person name="Isbrandt T."/>
            <person name="Kuo A."/>
            <person name="Sato A."/>
            <person name="Lyhne E.K."/>
            <person name="Kogle M.E."/>
            <person name="Wiebenga A."/>
            <person name="Kun R.S."/>
            <person name="Lubbers R.J."/>
            <person name="Makela M.R."/>
            <person name="Barry K."/>
            <person name="Chovatia M."/>
            <person name="Clum A."/>
            <person name="Daum C."/>
            <person name="Haridas S."/>
            <person name="He G."/>
            <person name="LaButti K."/>
            <person name="Lipzen A."/>
            <person name="Mondo S."/>
            <person name="Riley R."/>
            <person name="Salamov A."/>
            <person name="Simmons B.A."/>
            <person name="Magnuson J.K."/>
            <person name="Henrissat B."/>
            <person name="Mortensen U.H."/>
            <person name="Larsen T.O."/>
            <person name="Devries R.P."/>
            <person name="Grigoriev I.V."/>
            <person name="Machida M."/>
            <person name="Baker S.E."/>
            <person name="Andersen M.R."/>
        </authorList>
    </citation>
    <scope>NUCLEOTIDE SEQUENCE [LARGE SCALE GENOMIC DNA]</scope>
    <source>
        <strain evidence="3 4">IBT 18842</strain>
    </source>
</reference>
<dbReference type="Gene3D" id="3.30.70.100">
    <property type="match status" value="1"/>
</dbReference>
<sequence length="178" mass="20077">MTSNDKTIVILASGAWNAGSAYDDFRRLLKQKGVTAVAIVIRLTLMLKKRKDLTDEQFHRHWTHVHGPLVSAWLAGHGVIKYSQYHQPPQYRADATKLWEYLGADSITNWDGHVQLYLPSLDCIANALSNPFYKEVVIPDGDQFISAKSCMRTAGYEECFIMNNRVVEIPPLTGRASL</sequence>
<feature type="domain" description="EthD" evidence="2">
    <location>
        <begin position="51"/>
        <end position="146"/>
    </location>
</feature>
<proteinExistence type="inferred from homology"/>
<dbReference type="AlphaFoldDB" id="A0A5N6U163"/>
<dbReference type="OrthoDB" id="3454835at2759"/>